<organism evidence="2 3">
    <name type="scientific">Folsomia candida</name>
    <name type="common">Springtail</name>
    <dbReference type="NCBI Taxonomy" id="158441"/>
    <lineage>
        <taxon>Eukaryota</taxon>
        <taxon>Metazoa</taxon>
        <taxon>Ecdysozoa</taxon>
        <taxon>Arthropoda</taxon>
        <taxon>Hexapoda</taxon>
        <taxon>Collembola</taxon>
        <taxon>Entomobryomorpha</taxon>
        <taxon>Isotomoidea</taxon>
        <taxon>Isotomidae</taxon>
        <taxon>Proisotominae</taxon>
        <taxon>Folsomia</taxon>
    </lineage>
</organism>
<gene>
    <name evidence="2" type="ORF">Fcan01_02967</name>
</gene>
<dbReference type="AlphaFoldDB" id="A0A226EX23"/>
<name>A0A226EX23_FOLCA</name>
<protein>
    <submittedName>
        <fullName evidence="2">Uncharacterized protein</fullName>
    </submittedName>
</protein>
<dbReference type="Proteomes" id="UP000198287">
    <property type="component" value="Unassembled WGS sequence"/>
</dbReference>
<dbReference type="OrthoDB" id="2372305at2759"/>
<sequence length="206" mass="22921">MTGERVQVDGRPNGVEGGSRRRRSSLDSCDCDSVGLNGQPSSKVLLVKLANDYSAYLQTDLSLQITKVEEFILENIAKLEEFQSLYEMKEGERKAWATHLPDIIRTGSLLSITLNQRLDALSCLILSIKCALDKLEGEISQTEMKLGLSPHNTSTAIRSVFKYFYKAGETGSDHSLPRNKSDKASSLVSYQQLRGPDPLHLAQFFH</sequence>
<evidence type="ECO:0000313" key="2">
    <source>
        <dbReference type="EMBL" id="OXA62215.1"/>
    </source>
</evidence>
<keyword evidence="3" id="KW-1185">Reference proteome</keyword>
<accession>A0A226EX23</accession>
<proteinExistence type="predicted"/>
<reference evidence="2 3" key="1">
    <citation type="submission" date="2015-12" db="EMBL/GenBank/DDBJ databases">
        <title>The genome of Folsomia candida.</title>
        <authorList>
            <person name="Faddeeva A."/>
            <person name="Derks M.F."/>
            <person name="Anvar Y."/>
            <person name="Smit S."/>
            <person name="Van Straalen N."/>
            <person name="Roelofs D."/>
        </authorList>
    </citation>
    <scope>NUCLEOTIDE SEQUENCE [LARGE SCALE GENOMIC DNA]</scope>
    <source>
        <strain evidence="2 3">VU population</strain>
        <tissue evidence="2">Whole body</tissue>
    </source>
</reference>
<dbReference type="EMBL" id="LNIX01000001">
    <property type="protein sequence ID" value="OXA62215.1"/>
    <property type="molecule type" value="Genomic_DNA"/>
</dbReference>
<evidence type="ECO:0000313" key="3">
    <source>
        <dbReference type="Proteomes" id="UP000198287"/>
    </source>
</evidence>
<feature type="region of interest" description="Disordered" evidence="1">
    <location>
        <begin position="1"/>
        <end position="27"/>
    </location>
</feature>
<comment type="caution">
    <text evidence="2">The sequence shown here is derived from an EMBL/GenBank/DDBJ whole genome shotgun (WGS) entry which is preliminary data.</text>
</comment>
<evidence type="ECO:0000256" key="1">
    <source>
        <dbReference type="SAM" id="MobiDB-lite"/>
    </source>
</evidence>